<accession>A0A176RT98</accession>
<organism evidence="1 2">
    <name type="scientific">Candidatus Thiomargarita nelsonii</name>
    <dbReference type="NCBI Taxonomy" id="1003181"/>
    <lineage>
        <taxon>Bacteria</taxon>
        <taxon>Pseudomonadati</taxon>
        <taxon>Pseudomonadota</taxon>
        <taxon>Gammaproteobacteria</taxon>
        <taxon>Thiotrichales</taxon>
        <taxon>Thiotrichaceae</taxon>
        <taxon>Thiomargarita</taxon>
    </lineage>
</organism>
<comment type="caution">
    <text evidence="1">The sequence shown here is derived from an EMBL/GenBank/DDBJ whole genome shotgun (WGS) entry which is preliminary data.</text>
</comment>
<dbReference type="Proteomes" id="UP000076962">
    <property type="component" value="Unassembled WGS sequence"/>
</dbReference>
<dbReference type="EMBL" id="LUTY01003018">
    <property type="protein sequence ID" value="OAD18937.1"/>
    <property type="molecule type" value="Genomic_DNA"/>
</dbReference>
<evidence type="ECO:0000313" key="1">
    <source>
        <dbReference type="EMBL" id="OAD18937.1"/>
    </source>
</evidence>
<dbReference type="AlphaFoldDB" id="A0A176RT98"/>
<dbReference type="PATRIC" id="fig|1003181.4.peg.7235"/>
<proteinExistence type="predicted"/>
<sequence>MPQTRFIAPCVQGGRVRVKLAGLVQTFIPRPKNFTGWGIFRPLDEKHAELESPASFPQIAKYLQRLPTLRLYLVENFKSQTWFGFPVNTADASQRFGIKSAVPIYLVSEGALFETVIARTDGSSWWFDSLDRRADLILVEKLKRALQAVTLPDALKMPKLTPELRTAYQLASQQAAGFKAYYKKTRQESQALRENRYAERRLRGALAMGGGELEAFQDRGDYWLVEWTTRQGENHTSAIAKKDLTVISAGICLDERDRDFDLQSLVGVVEGQCWDD</sequence>
<reference evidence="1 2" key="1">
    <citation type="submission" date="2016-05" db="EMBL/GenBank/DDBJ databases">
        <title>Single-cell genome of chain-forming Candidatus Thiomargarita nelsonii and comparison to other large sulfur-oxidizing bacteria.</title>
        <authorList>
            <person name="Winkel M."/>
            <person name="Salman V."/>
            <person name="Woyke T."/>
            <person name="Schulz-Vogt H."/>
            <person name="Richter M."/>
            <person name="Flood B."/>
            <person name="Bailey J."/>
            <person name="Amann R."/>
            <person name="Mussmann M."/>
        </authorList>
    </citation>
    <scope>NUCLEOTIDE SEQUENCE [LARGE SCALE GENOMIC DNA]</scope>
    <source>
        <strain evidence="1 2">THI036</strain>
    </source>
</reference>
<name>A0A176RT98_9GAMM</name>
<evidence type="ECO:0000313" key="2">
    <source>
        <dbReference type="Proteomes" id="UP000076962"/>
    </source>
</evidence>
<keyword evidence="2" id="KW-1185">Reference proteome</keyword>
<gene>
    <name evidence="1" type="ORF">THIOM_005451</name>
</gene>
<protein>
    <submittedName>
        <fullName evidence="1">Uncharacterized protein</fullName>
    </submittedName>
</protein>